<comment type="catalytic activity">
    <reaction evidence="6">
        <text>betaine aldehyde + NAD(+) + H2O = glycine betaine + NADH + 2 H(+)</text>
        <dbReference type="Rhea" id="RHEA:15305"/>
        <dbReference type="ChEBI" id="CHEBI:15377"/>
        <dbReference type="ChEBI" id="CHEBI:15378"/>
        <dbReference type="ChEBI" id="CHEBI:15710"/>
        <dbReference type="ChEBI" id="CHEBI:17750"/>
        <dbReference type="ChEBI" id="CHEBI:57540"/>
        <dbReference type="ChEBI" id="CHEBI:57945"/>
        <dbReference type="EC" id="1.2.1.8"/>
    </reaction>
</comment>
<evidence type="ECO:0000313" key="13">
    <source>
        <dbReference type="Proteomes" id="UP000183529"/>
    </source>
</evidence>
<keyword evidence="4 6" id="KW-0274">FAD</keyword>
<accession>A0AAQ1JTB3</accession>
<comment type="function">
    <text evidence="6">Involved in the biosynthesis of the osmoprotectant glycine betaine. Catalyzes the oxidation of choline to betaine aldehyde and betaine aldehyde to glycine betaine at the same rate.</text>
</comment>
<dbReference type="EC" id="1.1.99.1" evidence="6"/>
<evidence type="ECO:0000256" key="3">
    <source>
        <dbReference type="ARBA" id="ARBA00022630"/>
    </source>
</evidence>
<dbReference type="PROSITE" id="PS00624">
    <property type="entry name" value="GMC_OXRED_2"/>
    <property type="match status" value="1"/>
</dbReference>
<dbReference type="AlphaFoldDB" id="A0AAQ1JTB3"/>
<dbReference type="GO" id="GO:0019285">
    <property type="term" value="P:glycine betaine biosynthetic process from choline"/>
    <property type="evidence" value="ECO:0007669"/>
    <property type="project" value="UniProtKB-UniRule"/>
</dbReference>
<dbReference type="HAMAP" id="MF_00750">
    <property type="entry name" value="Choline_dehydrogen"/>
    <property type="match status" value="1"/>
</dbReference>
<dbReference type="GO" id="GO:0008802">
    <property type="term" value="F:betaine-aldehyde dehydrogenase (NAD+) activity"/>
    <property type="evidence" value="ECO:0007669"/>
    <property type="project" value="UniProtKB-EC"/>
</dbReference>
<keyword evidence="5 6" id="KW-0560">Oxidoreductase</keyword>
<feature type="binding site" evidence="6">
    <location>
        <begin position="7"/>
        <end position="36"/>
    </location>
    <ligand>
        <name>FAD</name>
        <dbReference type="ChEBI" id="CHEBI:57692"/>
    </ligand>
</feature>
<evidence type="ECO:0000256" key="6">
    <source>
        <dbReference type="HAMAP-Rule" id="MF_00750"/>
    </source>
</evidence>
<protein>
    <recommendedName>
        <fullName evidence="6">Oxygen-dependent choline dehydrogenase</fullName>
        <shortName evidence="6">CDH</shortName>
        <shortName evidence="6">CHD</shortName>
        <ecNumber evidence="6">1.1.99.1</ecNumber>
    </recommendedName>
    <alternativeName>
        <fullName evidence="6">Betaine aldehyde dehydrogenase</fullName>
        <shortName evidence="6">BADH</shortName>
        <ecNumber evidence="6">1.2.1.8</ecNumber>
    </alternativeName>
</protein>
<comment type="pathway">
    <text evidence="6 8">Amine and polyamine biosynthesis; betaine biosynthesis via choline pathway; betaine aldehyde from choline (cytochrome c reductase route): step 1/1.</text>
</comment>
<evidence type="ECO:0000256" key="1">
    <source>
        <dbReference type="ARBA" id="ARBA00001974"/>
    </source>
</evidence>
<proteinExistence type="inferred from homology"/>
<keyword evidence="3 6" id="KW-0285">Flavoprotein</keyword>
<evidence type="ECO:0000259" key="10">
    <source>
        <dbReference type="PROSITE" id="PS00623"/>
    </source>
</evidence>
<keyword evidence="6" id="KW-0520">NAD</keyword>
<dbReference type="RefSeq" id="WP_074982577.1">
    <property type="nucleotide sequence ID" value="NZ_CADFGN010000007.1"/>
</dbReference>
<evidence type="ECO:0000256" key="4">
    <source>
        <dbReference type="ARBA" id="ARBA00022827"/>
    </source>
</evidence>
<dbReference type="PIRSF" id="PIRSF000137">
    <property type="entry name" value="Alcohol_oxidase"/>
    <property type="match status" value="1"/>
</dbReference>
<dbReference type="PROSITE" id="PS00623">
    <property type="entry name" value="GMC_OXRED_1"/>
    <property type="match status" value="1"/>
</dbReference>
<dbReference type="GO" id="GO:0016020">
    <property type="term" value="C:membrane"/>
    <property type="evidence" value="ECO:0007669"/>
    <property type="project" value="TreeGrafter"/>
</dbReference>
<dbReference type="PANTHER" id="PTHR11552">
    <property type="entry name" value="GLUCOSE-METHANOL-CHOLINE GMC OXIDOREDUCTASE"/>
    <property type="match status" value="1"/>
</dbReference>
<evidence type="ECO:0000256" key="9">
    <source>
        <dbReference type="SAM" id="MobiDB-lite"/>
    </source>
</evidence>
<dbReference type="InterPro" id="IPR000172">
    <property type="entry name" value="GMC_OxRdtase_N"/>
</dbReference>
<evidence type="ECO:0000256" key="5">
    <source>
        <dbReference type="ARBA" id="ARBA00023002"/>
    </source>
</evidence>
<gene>
    <name evidence="6" type="primary">betA</name>
    <name evidence="12" type="ORF">SAMN05216550_104346</name>
</gene>
<comment type="catalytic activity">
    <reaction evidence="6 8">
        <text>choline + A = betaine aldehyde + AH2</text>
        <dbReference type="Rhea" id="RHEA:17433"/>
        <dbReference type="ChEBI" id="CHEBI:13193"/>
        <dbReference type="ChEBI" id="CHEBI:15354"/>
        <dbReference type="ChEBI" id="CHEBI:15710"/>
        <dbReference type="ChEBI" id="CHEBI:17499"/>
        <dbReference type="EC" id="1.1.99.1"/>
    </reaction>
</comment>
<dbReference type="SUPFAM" id="SSF54373">
    <property type="entry name" value="FAD-linked reductases, C-terminal domain"/>
    <property type="match status" value="1"/>
</dbReference>
<feature type="region of interest" description="Disordered" evidence="9">
    <location>
        <begin position="554"/>
        <end position="573"/>
    </location>
</feature>
<dbReference type="PANTHER" id="PTHR11552:SF147">
    <property type="entry name" value="CHOLINE DEHYDROGENASE, MITOCHONDRIAL"/>
    <property type="match status" value="1"/>
</dbReference>
<feature type="domain" description="Glucose-methanol-choline oxidoreductase N-terminal" evidence="10">
    <location>
        <begin position="85"/>
        <end position="108"/>
    </location>
</feature>
<dbReference type="NCBIfam" id="NF002550">
    <property type="entry name" value="PRK02106.1"/>
    <property type="match status" value="1"/>
</dbReference>
<dbReference type="NCBIfam" id="TIGR01810">
    <property type="entry name" value="betA"/>
    <property type="match status" value="1"/>
</dbReference>
<dbReference type="EMBL" id="FNZM01000004">
    <property type="protein sequence ID" value="SEJ40821.1"/>
    <property type="molecule type" value="Genomic_DNA"/>
</dbReference>
<dbReference type="InterPro" id="IPR036188">
    <property type="entry name" value="FAD/NAD-bd_sf"/>
</dbReference>
<feature type="domain" description="Glucose-methanol-choline oxidoreductase N-terminal" evidence="11">
    <location>
        <begin position="260"/>
        <end position="274"/>
    </location>
</feature>
<dbReference type="Gene3D" id="3.50.50.60">
    <property type="entry name" value="FAD/NAD(P)-binding domain"/>
    <property type="match status" value="1"/>
</dbReference>
<comment type="cofactor">
    <cofactor evidence="1 6">
        <name>FAD</name>
        <dbReference type="ChEBI" id="CHEBI:57692"/>
    </cofactor>
</comment>
<comment type="caution">
    <text evidence="12">The sequence shown here is derived from an EMBL/GenBank/DDBJ whole genome shotgun (WGS) entry which is preliminary data.</text>
</comment>
<dbReference type="EC" id="1.2.1.8" evidence="6"/>
<dbReference type="Proteomes" id="UP000183529">
    <property type="component" value="Unassembled WGS sequence"/>
</dbReference>
<dbReference type="SUPFAM" id="SSF51905">
    <property type="entry name" value="FAD/NAD(P)-binding domain"/>
    <property type="match status" value="1"/>
</dbReference>
<feature type="active site" description="Proton acceptor" evidence="6">
    <location>
        <position position="474"/>
    </location>
</feature>
<dbReference type="GO" id="GO:0050660">
    <property type="term" value="F:flavin adenine dinucleotide binding"/>
    <property type="evidence" value="ECO:0007669"/>
    <property type="project" value="InterPro"/>
</dbReference>
<sequence length="573" mass="63429">MAAQDYDYIIIGAGSAGNVLATRLTEDRDVRVLLLEAGGPDYRFDFRTQMPAALAYPLQGRRYNWAYETDPEPHMNNRRMECGRGKGLGGSSLINGMCYIRGNALDYDGWAERKGLENWSYLDCLPYFRKAETRDIGANDYHGGDGPVHVTTSKPGVNPLFEAMIEAGVQAGYPRTDDLNGYRQEGFGPMDRTVTAKGRRASTARGYLDQAKQRSNLDIVTHAVTDRILFSGKRANGVVFLDGNARITRRARREVLLCAGAIASPQILQRSGVGPGAWLRELDIPVVLDLPGVGQNLQDHLEMYMQYACKEPVSLYPALLLHNQPAIGLEWMLRGTGVGASNHFEAGGFIRTRDDDPWPNIQYHFLPVAINYNGSNAIKMHGFQAHVGSMRSPSRGRVKLRSRDPREHPSILFNYMAEALDWREFRDAIRITREIIAQPALDRFRGQELSPGAQLKSDAEIDAFVRSRAETAYHPSCSCAMGYDNMAVVDNEGRVHGLEGLRVVDASIMPRITTGNLNAPTIMMAEKIADQIRGKQPLARSTADYFVANGSPARGGAKDCTTTRPVRHAHAMS</sequence>
<dbReference type="InterPro" id="IPR011533">
    <property type="entry name" value="BetA"/>
</dbReference>
<evidence type="ECO:0000313" key="12">
    <source>
        <dbReference type="EMBL" id="SEJ40821.1"/>
    </source>
</evidence>
<evidence type="ECO:0000256" key="7">
    <source>
        <dbReference type="RuleBase" id="RU003968"/>
    </source>
</evidence>
<dbReference type="InterPro" id="IPR012132">
    <property type="entry name" value="GMC_OxRdtase"/>
</dbReference>
<evidence type="ECO:0000256" key="8">
    <source>
        <dbReference type="RuleBase" id="RU003969"/>
    </source>
</evidence>
<organism evidence="12 13">
    <name type="scientific">Paraburkholderia tropica</name>
    <dbReference type="NCBI Taxonomy" id="92647"/>
    <lineage>
        <taxon>Bacteria</taxon>
        <taxon>Pseudomonadati</taxon>
        <taxon>Pseudomonadota</taxon>
        <taxon>Betaproteobacteria</taxon>
        <taxon>Burkholderiales</taxon>
        <taxon>Burkholderiaceae</taxon>
        <taxon>Paraburkholderia</taxon>
    </lineage>
</organism>
<evidence type="ECO:0000259" key="11">
    <source>
        <dbReference type="PROSITE" id="PS00624"/>
    </source>
</evidence>
<evidence type="ECO:0000256" key="2">
    <source>
        <dbReference type="ARBA" id="ARBA00010790"/>
    </source>
</evidence>
<dbReference type="Gene3D" id="3.30.560.10">
    <property type="entry name" value="Glucose Oxidase, domain 3"/>
    <property type="match status" value="1"/>
</dbReference>
<reference evidence="12 13" key="1">
    <citation type="submission" date="2016-10" db="EMBL/GenBank/DDBJ databases">
        <authorList>
            <person name="Varghese N."/>
            <person name="Submissions S."/>
        </authorList>
    </citation>
    <scope>NUCLEOTIDE SEQUENCE [LARGE SCALE GENOMIC DNA]</scope>
    <source>
        <strain evidence="12 13">LMG 22274</strain>
    </source>
</reference>
<dbReference type="InterPro" id="IPR007867">
    <property type="entry name" value="GMC_OxRtase_C"/>
</dbReference>
<comment type="similarity">
    <text evidence="2 6 7">Belongs to the GMC oxidoreductase family.</text>
</comment>
<name>A0AAQ1JTB3_9BURK</name>
<dbReference type="Pfam" id="PF05199">
    <property type="entry name" value="GMC_oxred_C"/>
    <property type="match status" value="1"/>
</dbReference>
<dbReference type="Pfam" id="PF00732">
    <property type="entry name" value="GMC_oxred_N"/>
    <property type="match status" value="1"/>
</dbReference>
<dbReference type="GO" id="GO:0008812">
    <property type="term" value="F:choline dehydrogenase activity"/>
    <property type="evidence" value="ECO:0007669"/>
    <property type="project" value="UniProtKB-UniRule"/>
</dbReference>